<gene>
    <name evidence="2" type="ORF">ODALV1_LOCUS5206</name>
</gene>
<organism evidence="2 3">
    <name type="scientific">Orchesella dallaii</name>
    <dbReference type="NCBI Taxonomy" id="48710"/>
    <lineage>
        <taxon>Eukaryota</taxon>
        <taxon>Metazoa</taxon>
        <taxon>Ecdysozoa</taxon>
        <taxon>Arthropoda</taxon>
        <taxon>Hexapoda</taxon>
        <taxon>Collembola</taxon>
        <taxon>Entomobryomorpha</taxon>
        <taxon>Entomobryoidea</taxon>
        <taxon>Orchesellidae</taxon>
        <taxon>Orchesellinae</taxon>
        <taxon>Orchesella</taxon>
    </lineage>
</organism>
<comment type="caution">
    <text evidence="2">The sequence shown here is derived from an EMBL/GenBank/DDBJ whole genome shotgun (WGS) entry which is preliminary data.</text>
</comment>
<protein>
    <submittedName>
        <fullName evidence="2">Uncharacterized protein</fullName>
    </submittedName>
</protein>
<name>A0ABP1Q015_9HEXA</name>
<dbReference type="EMBL" id="CAXLJM020000015">
    <property type="protein sequence ID" value="CAL8082436.1"/>
    <property type="molecule type" value="Genomic_DNA"/>
</dbReference>
<evidence type="ECO:0000313" key="3">
    <source>
        <dbReference type="Proteomes" id="UP001642540"/>
    </source>
</evidence>
<reference evidence="2 3" key="1">
    <citation type="submission" date="2024-08" db="EMBL/GenBank/DDBJ databases">
        <authorList>
            <person name="Cucini C."/>
            <person name="Frati F."/>
        </authorList>
    </citation>
    <scope>NUCLEOTIDE SEQUENCE [LARGE SCALE GENOMIC DNA]</scope>
</reference>
<keyword evidence="3" id="KW-1185">Reference proteome</keyword>
<keyword evidence="1" id="KW-0812">Transmembrane</keyword>
<evidence type="ECO:0000313" key="2">
    <source>
        <dbReference type="EMBL" id="CAL8082436.1"/>
    </source>
</evidence>
<dbReference type="Proteomes" id="UP001642540">
    <property type="component" value="Unassembled WGS sequence"/>
</dbReference>
<proteinExistence type="predicted"/>
<evidence type="ECO:0000256" key="1">
    <source>
        <dbReference type="SAM" id="Phobius"/>
    </source>
</evidence>
<keyword evidence="1" id="KW-0472">Membrane</keyword>
<accession>A0ABP1Q015</accession>
<sequence length="106" mass="11767">MNHTANKTNFTSMHLQENSRHAEYLRQANKNSTGEPPVTAALVAIVILGTGLVFILLLCYACVLRRLCCPDFGRSKSHQHTRSTTTQQTSCDITKFDTLTAERSPS</sequence>
<feature type="transmembrane region" description="Helical" evidence="1">
    <location>
        <begin position="40"/>
        <end position="64"/>
    </location>
</feature>
<keyword evidence="1" id="KW-1133">Transmembrane helix</keyword>